<dbReference type="PANTHER" id="PTHR34055:SF1">
    <property type="entry name" value="EXPRESSED PROTEIN"/>
    <property type="match status" value="1"/>
</dbReference>
<reference evidence="2 3" key="1">
    <citation type="journal article" date="2019" name="Sci. Rep.">
        <title>A high-quality genome of Eragrostis curvula grass provides insights into Poaceae evolution and supports new strategies to enhance forage quality.</title>
        <authorList>
            <person name="Carballo J."/>
            <person name="Santos B.A.C.M."/>
            <person name="Zappacosta D."/>
            <person name="Garbus I."/>
            <person name="Selva J.P."/>
            <person name="Gallo C.A."/>
            <person name="Diaz A."/>
            <person name="Albertini E."/>
            <person name="Caccamo M."/>
            <person name="Echenique V."/>
        </authorList>
    </citation>
    <scope>NUCLEOTIDE SEQUENCE [LARGE SCALE GENOMIC DNA]</scope>
    <source>
        <strain evidence="3">cv. Victoria</strain>
        <tissue evidence="2">Leaf</tissue>
    </source>
</reference>
<feature type="compositionally biased region" description="Basic residues" evidence="1">
    <location>
        <begin position="89"/>
        <end position="98"/>
    </location>
</feature>
<comment type="caution">
    <text evidence="2">The sequence shown here is derived from an EMBL/GenBank/DDBJ whole genome shotgun (WGS) entry which is preliminary data.</text>
</comment>
<proteinExistence type="predicted"/>
<gene>
    <name evidence="2" type="ORF">EJB05_45005</name>
</gene>
<accession>A0A5J9TJ50</accession>
<evidence type="ECO:0000256" key="1">
    <source>
        <dbReference type="SAM" id="MobiDB-lite"/>
    </source>
</evidence>
<evidence type="ECO:0000313" key="3">
    <source>
        <dbReference type="Proteomes" id="UP000324897"/>
    </source>
</evidence>
<protein>
    <submittedName>
        <fullName evidence="2">Uncharacterized protein</fullName>
    </submittedName>
</protein>
<keyword evidence="3" id="KW-1185">Reference proteome</keyword>
<dbReference type="AlphaFoldDB" id="A0A5J9TJ50"/>
<organism evidence="2 3">
    <name type="scientific">Eragrostis curvula</name>
    <name type="common">weeping love grass</name>
    <dbReference type="NCBI Taxonomy" id="38414"/>
    <lineage>
        <taxon>Eukaryota</taxon>
        <taxon>Viridiplantae</taxon>
        <taxon>Streptophyta</taxon>
        <taxon>Embryophyta</taxon>
        <taxon>Tracheophyta</taxon>
        <taxon>Spermatophyta</taxon>
        <taxon>Magnoliopsida</taxon>
        <taxon>Liliopsida</taxon>
        <taxon>Poales</taxon>
        <taxon>Poaceae</taxon>
        <taxon>PACMAD clade</taxon>
        <taxon>Chloridoideae</taxon>
        <taxon>Eragrostideae</taxon>
        <taxon>Eragrostidinae</taxon>
        <taxon>Eragrostis</taxon>
    </lineage>
</organism>
<name>A0A5J9TJ50_9POAL</name>
<dbReference type="Proteomes" id="UP000324897">
    <property type="component" value="Chromosome 3"/>
</dbReference>
<dbReference type="EMBL" id="RWGY01000039">
    <property type="protein sequence ID" value="TVU11419.1"/>
    <property type="molecule type" value="Genomic_DNA"/>
</dbReference>
<feature type="non-terminal residue" evidence="2">
    <location>
        <position position="1"/>
    </location>
</feature>
<dbReference type="Gramene" id="TVU11419">
    <property type="protein sequence ID" value="TVU11419"/>
    <property type="gene ID" value="EJB05_45005"/>
</dbReference>
<dbReference type="PANTHER" id="PTHR34055">
    <property type="entry name" value="OS09G0491596 PROTEIN"/>
    <property type="match status" value="1"/>
</dbReference>
<dbReference type="OrthoDB" id="693270at2759"/>
<evidence type="ECO:0000313" key="2">
    <source>
        <dbReference type="EMBL" id="TVU11419.1"/>
    </source>
</evidence>
<sequence>MGLQQHIHRARYCQRDNFFSSQEANLLSEVQEKTASLFRAPSFSSCHIHKSLLVGTEPMGRGRGRGRKLTNGRTHEDKGSSGEEVIVPARKRRGRPQKRVAEKINQAEVKNLEEVDDGDEDYQVGAGDDAKLKVSRAENLSAGTGNKRNRVPKEEEGSNVDMEENSSSTRSSNDESTKSNGFRQVGSRRKSTPRRAAEAGFNMERPFAKPGVSKNKGKLKYEYMAI</sequence>
<feature type="region of interest" description="Disordered" evidence="1">
    <location>
        <begin position="56"/>
        <end position="215"/>
    </location>
</feature>